<sequence>MIPEDYKVTVRIPKSVVDVIDAISEKRINDGEGKSSCNRTAIALEMLKLGCRIMKKI</sequence>
<geneLocation type="plasmid" evidence="1 2">
    <name>paApi_AU3</name>
</geneLocation>
<organism evidence="1 2">
    <name type="scientific">Arsenophonus apicola</name>
    <dbReference type="NCBI Taxonomy" id="2879119"/>
    <lineage>
        <taxon>Bacteria</taxon>
        <taxon>Pseudomonadati</taxon>
        <taxon>Pseudomonadota</taxon>
        <taxon>Gammaproteobacteria</taxon>
        <taxon>Enterobacterales</taxon>
        <taxon>Morganellaceae</taxon>
        <taxon>Arsenophonus</taxon>
    </lineage>
</organism>
<gene>
    <name evidence="1" type="ORF">QG404_00045</name>
</gene>
<keyword evidence="1" id="KW-0614">Plasmid</keyword>
<dbReference type="RefSeq" id="WP_280936922.1">
    <property type="nucleotide sequence ID" value="NZ_CP123754.1"/>
</dbReference>
<protein>
    <recommendedName>
        <fullName evidence="3">CopG family transcriptional regulator</fullName>
    </recommendedName>
</protein>
<dbReference type="EMBL" id="CP123754">
    <property type="protein sequence ID" value="WGO82153.1"/>
    <property type="molecule type" value="Genomic_DNA"/>
</dbReference>
<evidence type="ECO:0008006" key="3">
    <source>
        <dbReference type="Google" id="ProtNLM"/>
    </source>
</evidence>
<evidence type="ECO:0000313" key="2">
    <source>
        <dbReference type="Proteomes" id="UP001231859"/>
    </source>
</evidence>
<dbReference type="Proteomes" id="UP001231859">
    <property type="component" value="Plasmid paApi_AU3"/>
</dbReference>
<accession>A0ABY8NY06</accession>
<evidence type="ECO:0000313" key="1">
    <source>
        <dbReference type="EMBL" id="WGO82153.1"/>
    </source>
</evidence>
<keyword evidence="2" id="KW-1185">Reference proteome</keyword>
<proteinExistence type="predicted"/>
<name>A0ABY8NY06_9GAMM</name>
<reference evidence="1 2" key="1">
    <citation type="submission" date="2023-04" db="EMBL/GenBank/DDBJ databases">
        <title>Genome dynamics across the evolutionary transition to endosymbiosis.</title>
        <authorList>
            <person name="Siozios S."/>
            <person name="Nadal-Jimenez P."/>
            <person name="Azagi T."/>
            <person name="Sprong H."/>
            <person name="Frost C.L."/>
            <person name="Parratt S.R."/>
            <person name="Taylor G."/>
            <person name="Brettell L."/>
            <person name="Lew K.C."/>
            <person name="Croft L."/>
            <person name="King K.C."/>
            <person name="Brockhurst M.A."/>
            <person name="Hypsa V."/>
            <person name="Novakova E."/>
            <person name="Darby A.C."/>
            <person name="Hurst G.D.D."/>
        </authorList>
    </citation>
    <scope>NUCLEOTIDE SEQUENCE [LARGE SCALE GENOMIC DNA]</scope>
    <source>
        <strain evidence="2">aApi_AU</strain>
        <plasmid evidence="1 2">paApi_AU3</plasmid>
    </source>
</reference>